<keyword evidence="3" id="KW-0812">Transmembrane</keyword>
<gene>
    <name evidence="6" type="ORF">C4532_00790</name>
</gene>
<dbReference type="InterPro" id="IPR058792">
    <property type="entry name" value="Beta-barrel_RND_2"/>
</dbReference>
<dbReference type="Gene3D" id="1.10.287.470">
    <property type="entry name" value="Helix hairpin bin"/>
    <property type="match status" value="2"/>
</dbReference>
<dbReference type="Gene3D" id="2.40.30.170">
    <property type="match status" value="1"/>
</dbReference>
<dbReference type="InterPro" id="IPR050739">
    <property type="entry name" value="MFP"/>
</dbReference>
<dbReference type="Proteomes" id="UP000285961">
    <property type="component" value="Unassembled WGS sequence"/>
</dbReference>
<dbReference type="SUPFAM" id="SSF111369">
    <property type="entry name" value="HlyD-like secretion proteins"/>
    <property type="match status" value="2"/>
</dbReference>
<dbReference type="AlphaFoldDB" id="A0A419F9W1"/>
<dbReference type="GO" id="GO:0030313">
    <property type="term" value="C:cell envelope"/>
    <property type="evidence" value="ECO:0007669"/>
    <property type="project" value="UniProtKB-SubCell"/>
</dbReference>
<dbReference type="Pfam" id="PF25954">
    <property type="entry name" value="Beta-barrel_RND_2"/>
    <property type="match status" value="1"/>
</dbReference>
<evidence type="ECO:0000256" key="1">
    <source>
        <dbReference type="ARBA" id="ARBA00004196"/>
    </source>
</evidence>
<dbReference type="PANTHER" id="PTHR30386">
    <property type="entry name" value="MEMBRANE FUSION SUBUNIT OF EMRAB-TOLC MULTIDRUG EFFLUX PUMP"/>
    <property type="match status" value="1"/>
</dbReference>
<feature type="transmembrane region" description="Helical" evidence="3">
    <location>
        <begin position="53"/>
        <end position="73"/>
    </location>
</feature>
<comment type="subcellular location">
    <subcellularLocation>
        <location evidence="1">Cell envelope</location>
    </subcellularLocation>
</comment>
<accession>A0A419F9W1</accession>
<dbReference type="Pfam" id="PF25917">
    <property type="entry name" value="BSH_RND"/>
    <property type="match status" value="1"/>
</dbReference>
<keyword evidence="2" id="KW-0175">Coiled coil</keyword>
<dbReference type="Gene3D" id="2.40.50.100">
    <property type="match status" value="1"/>
</dbReference>
<dbReference type="PANTHER" id="PTHR30386:SF19">
    <property type="entry name" value="MULTIDRUG EXPORT PROTEIN EMRA-RELATED"/>
    <property type="match status" value="1"/>
</dbReference>
<dbReference type="EMBL" id="QZKI01000005">
    <property type="protein sequence ID" value="RJP75297.1"/>
    <property type="molecule type" value="Genomic_DNA"/>
</dbReference>
<feature type="domain" description="Multidrug resistance protein MdtA-like barrel-sandwich hybrid" evidence="4">
    <location>
        <begin position="94"/>
        <end position="278"/>
    </location>
</feature>
<reference evidence="6 7" key="1">
    <citation type="journal article" date="2017" name="ISME J.">
        <title>Energy and carbon metabolisms in a deep terrestrial subsurface fluid microbial community.</title>
        <authorList>
            <person name="Momper L."/>
            <person name="Jungbluth S.P."/>
            <person name="Lee M.D."/>
            <person name="Amend J.P."/>
        </authorList>
    </citation>
    <scope>NUCLEOTIDE SEQUENCE [LARGE SCALE GENOMIC DNA]</scope>
    <source>
        <strain evidence="6">SURF_17</strain>
    </source>
</reference>
<proteinExistence type="predicted"/>
<name>A0A419F9W1_9BACT</name>
<evidence type="ECO:0000313" key="6">
    <source>
        <dbReference type="EMBL" id="RJP75297.1"/>
    </source>
</evidence>
<evidence type="ECO:0000313" key="7">
    <source>
        <dbReference type="Proteomes" id="UP000285961"/>
    </source>
</evidence>
<protein>
    <submittedName>
        <fullName evidence="6">HlyD family secretion protein</fullName>
    </submittedName>
</protein>
<evidence type="ECO:0000259" key="4">
    <source>
        <dbReference type="Pfam" id="PF25917"/>
    </source>
</evidence>
<sequence length="390" mass="42869">MGRRFLIYSLSVFPWPFIPLFWPKVSFVARGRNQMGNNNEKQPNARSRGRRRLAAIILLVFVLAGITVAYYFWHRAQIYISTDDAYVHGHIHVISSRVSATVVAVLVDDNQLIESGQLLAKLDAAPFEVAVRDAEAALELAKNEVAQMRAAVDAAEARLAQMKANLKQADLDLDRAKSLAQEGVAPQDALDRALTNREATAAAVKTAVEELRRARAALGDVPDGATHPLVLKREAELDDARLNLSYTEIFSPARGHITRKTVEVGNRIQPGQPLMMVVPLDDLWIIANYKETQLKRVSPSQPVEIEVDTYPGLKLKGRVESIMAGTGAVFSLFPPENATGNFVKVVQRIPVKIVLEESANPSRVLRVGMSVIPTIDTTVNQATPSSGNRE</sequence>
<feature type="domain" description="CusB-like beta-barrel" evidence="5">
    <location>
        <begin position="283"/>
        <end position="324"/>
    </location>
</feature>
<evidence type="ECO:0000256" key="2">
    <source>
        <dbReference type="SAM" id="Coils"/>
    </source>
</evidence>
<feature type="transmembrane region" description="Helical" evidence="3">
    <location>
        <begin position="6"/>
        <end position="25"/>
    </location>
</feature>
<keyword evidence="3" id="KW-0472">Membrane</keyword>
<dbReference type="GO" id="GO:0055085">
    <property type="term" value="P:transmembrane transport"/>
    <property type="evidence" value="ECO:0007669"/>
    <property type="project" value="InterPro"/>
</dbReference>
<dbReference type="InterPro" id="IPR058625">
    <property type="entry name" value="MdtA-like_BSH"/>
</dbReference>
<keyword evidence="3" id="KW-1133">Transmembrane helix</keyword>
<evidence type="ECO:0000256" key="3">
    <source>
        <dbReference type="SAM" id="Phobius"/>
    </source>
</evidence>
<evidence type="ECO:0000259" key="5">
    <source>
        <dbReference type="Pfam" id="PF25954"/>
    </source>
</evidence>
<feature type="coiled-coil region" evidence="2">
    <location>
        <begin position="131"/>
        <end position="179"/>
    </location>
</feature>
<comment type="caution">
    <text evidence="6">The sequence shown here is derived from an EMBL/GenBank/DDBJ whole genome shotgun (WGS) entry which is preliminary data.</text>
</comment>
<organism evidence="6 7">
    <name type="scientific">Candidatus Abyssobacteria bacterium SURF_17</name>
    <dbReference type="NCBI Taxonomy" id="2093361"/>
    <lineage>
        <taxon>Bacteria</taxon>
        <taxon>Pseudomonadati</taxon>
        <taxon>Candidatus Hydrogenedentota</taxon>
        <taxon>Candidatus Abyssobacteria</taxon>
    </lineage>
</organism>